<dbReference type="SUPFAM" id="SSF46600">
    <property type="entry name" value="C-terminal UvrC-binding domain of UvrB"/>
    <property type="match status" value="1"/>
</dbReference>
<name>A0ABW2UTN7_9BACI</name>
<organism evidence="3 4">
    <name type="scientific">Lentibacillus kimchii</name>
    <dbReference type="NCBI Taxonomy" id="1542911"/>
    <lineage>
        <taxon>Bacteria</taxon>
        <taxon>Bacillati</taxon>
        <taxon>Bacillota</taxon>
        <taxon>Bacilli</taxon>
        <taxon>Bacillales</taxon>
        <taxon>Bacillaceae</taxon>
        <taxon>Lentibacillus</taxon>
    </lineage>
</organism>
<dbReference type="InterPro" id="IPR036876">
    <property type="entry name" value="UVR_dom_sf"/>
</dbReference>
<evidence type="ECO:0000259" key="2">
    <source>
        <dbReference type="PROSITE" id="PS50151"/>
    </source>
</evidence>
<sequence length="175" mass="19815">MECQECHNRPATLRFSQVINGEKTDVYVCEICAIEKGYMSYPDEGYSLHHLLSGLFGTTYDNIQTASDSQTEETQCSQCGMKLSQFKRVGKFGCPACYETFSEHLDPIFRRVHGGNTTHHGKIPARIGGTIRIKKEVDAYKEELQRLIQNEAFEEAAEVRDKIKELEAQTRGDDA</sequence>
<dbReference type="PANTHER" id="PTHR38430">
    <property type="entry name" value="PROTEIN-ARGININE KINASE ACTIVATOR PROTEIN"/>
    <property type="match status" value="1"/>
</dbReference>
<comment type="caution">
    <text evidence="3">The sequence shown here is derived from an EMBL/GenBank/DDBJ whole genome shotgun (WGS) entry which is preliminary data.</text>
</comment>
<dbReference type="RefSeq" id="WP_382358134.1">
    <property type="nucleotide sequence ID" value="NZ_JBHTGR010000008.1"/>
</dbReference>
<reference evidence="4" key="1">
    <citation type="journal article" date="2019" name="Int. J. Syst. Evol. Microbiol.">
        <title>The Global Catalogue of Microorganisms (GCM) 10K type strain sequencing project: providing services to taxonomists for standard genome sequencing and annotation.</title>
        <authorList>
            <consortium name="The Broad Institute Genomics Platform"/>
            <consortium name="The Broad Institute Genome Sequencing Center for Infectious Disease"/>
            <person name="Wu L."/>
            <person name="Ma J."/>
        </authorList>
    </citation>
    <scope>NUCLEOTIDE SEQUENCE [LARGE SCALE GENOMIC DNA]</scope>
    <source>
        <strain evidence="4">JCM 30234</strain>
    </source>
</reference>
<feature type="domain" description="UVR" evidence="2">
    <location>
        <begin position="134"/>
        <end position="169"/>
    </location>
</feature>
<evidence type="ECO:0000313" key="4">
    <source>
        <dbReference type="Proteomes" id="UP001596620"/>
    </source>
</evidence>
<dbReference type="Proteomes" id="UP001596620">
    <property type="component" value="Unassembled WGS sequence"/>
</dbReference>
<dbReference type="Pfam" id="PF02151">
    <property type="entry name" value="UVR"/>
    <property type="match status" value="1"/>
</dbReference>
<protein>
    <submittedName>
        <fullName evidence="3">UvrB/UvrC motif-containing protein</fullName>
    </submittedName>
</protein>
<keyword evidence="4" id="KW-1185">Reference proteome</keyword>
<keyword evidence="1" id="KW-0175">Coiled coil</keyword>
<dbReference type="PIRSF" id="PIRSF015034">
    <property type="entry name" value="YacH"/>
    <property type="match status" value="1"/>
</dbReference>
<accession>A0ABW2UTN7</accession>
<proteinExistence type="predicted"/>
<dbReference type="InterPro" id="IPR001943">
    <property type="entry name" value="UVR_dom"/>
</dbReference>
<gene>
    <name evidence="3" type="ORF">ACFQU8_05145</name>
</gene>
<dbReference type="InterPro" id="IPR025542">
    <property type="entry name" value="YacH"/>
</dbReference>
<evidence type="ECO:0000256" key="1">
    <source>
        <dbReference type="SAM" id="Coils"/>
    </source>
</evidence>
<evidence type="ECO:0000313" key="3">
    <source>
        <dbReference type="EMBL" id="MFC7746625.1"/>
    </source>
</evidence>
<dbReference type="PROSITE" id="PS50151">
    <property type="entry name" value="UVR"/>
    <property type="match status" value="1"/>
</dbReference>
<dbReference type="EMBL" id="JBHTGR010000008">
    <property type="protein sequence ID" value="MFC7746625.1"/>
    <property type="molecule type" value="Genomic_DNA"/>
</dbReference>
<dbReference type="PANTHER" id="PTHR38430:SF1">
    <property type="entry name" value="PROTEIN-ARGININE KINASE ACTIVATOR PROTEIN"/>
    <property type="match status" value="1"/>
</dbReference>
<feature type="coiled-coil region" evidence="1">
    <location>
        <begin position="130"/>
        <end position="169"/>
    </location>
</feature>